<reference evidence="2 3" key="1">
    <citation type="submission" date="2019-05" db="EMBL/GenBank/DDBJ databases">
        <title>Emergence of the Ug99 lineage of the wheat stem rust pathogen through somatic hybridization.</title>
        <authorList>
            <person name="Li F."/>
            <person name="Upadhyaya N.M."/>
            <person name="Sperschneider J."/>
            <person name="Matny O."/>
            <person name="Nguyen-Phuc H."/>
            <person name="Mago R."/>
            <person name="Raley C."/>
            <person name="Miller M.E."/>
            <person name="Silverstein K.A.T."/>
            <person name="Henningsen E."/>
            <person name="Hirsch C.D."/>
            <person name="Visser B."/>
            <person name="Pretorius Z.A."/>
            <person name="Steffenson B.J."/>
            <person name="Schwessinger B."/>
            <person name="Dodds P.N."/>
            <person name="Figueroa M."/>
        </authorList>
    </citation>
    <scope>NUCLEOTIDE SEQUENCE [LARGE SCALE GENOMIC DNA]</scope>
    <source>
        <strain evidence="2 3">Ug99</strain>
    </source>
</reference>
<evidence type="ECO:0000256" key="1">
    <source>
        <dbReference type="SAM" id="MobiDB-lite"/>
    </source>
</evidence>
<gene>
    <name evidence="2" type="ORF">PGTUg99_015722</name>
</gene>
<proteinExistence type="predicted"/>
<organism evidence="2 3">
    <name type="scientific">Puccinia graminis f. sp. tritici</name>
    <dbReference type="NCBI Taxonomy" id="56615"/>
    <lineage>
        <taxon>Eukaryota</taxon>
        <taxon>Fungi</taxon>
        <taxon>Dikarya</taxon>
        <taxon>Basidiomycota</taxon>
        <taxon>Pucciniomycotina</taxon>
        <taxon>Pucciniomycetes</taxon>
        <taxon>Pucciniales</taxon>
        <taxon>Pucciniaceae</taxon>
        <taxon>Puccinia</taxon>
    </lineage>
</organism>
<feature type="region of interest" description="Disordered" evidence="1">
    <location>
        <begin position="1"/>
        <end position="29"/>
    </location>
</feature>
<evidence type="ECO:0000313" key="2">
    <source>
        <dbReference type="EMBL" id="KAA1121673.1"/>
    </source>
</evidence>
<protein>
    <submittedName>
        <fullName evidence="2">Uncharacterized protein</fullName>
    </submittedName>
</protein>
<name>A0A5B0R973_PUCGR</name>
<dbReference type="AlphaFoldDB" id="A0A5B0R973"/>
<dbReference type="Proteomes" id="UP000325313">
    <property type="component" value="Unassembled WGS sequence"/>
</dbReference>
<dbReference type="EMBL" id="VDEP01000237">
    <property type="protein sequence ID" value="KAA1121673.1"/>
    <property type="molecule type" value="Genomic_DNA"/>
</dbReference>
<accession>A0A5B0R973</accession>
<comment type="caution">
    <text evidence="2">The sequence shown here is derived from an EMBL/GenBank/DDBJ whole genome shotgun (WGS) entry which is preliminary data.</text>
</comment>
<sequence>MYPPPPHPTRHNRHRHRHRSRCSTNPSIHKGHPEAHCNLGICGPLPLGSDDHRLSLVFDHHPSTVMDGCARTRFVRLHRHHIITNTVMTMMAAKMIRVQWRSGGGSSPPSNCVRSASELDFTWVVLLGRE</sequence>
<feature type="compositionally biased region" description="Basic residues" evidence="1">
    <location>
        <begin position="8"/>
        <end position="21"/>
    </location>
</feature>
<evidence type="ECO:0000313" key="3">
    <source>
        <dbReference type="Proteomes" id="UP000325313"/>
    </source>
</evidence>